<dbReference type="InterPro" id="IPR035979">
    <property type="entry name" value="RBD_domain_sf"/>
</dbReference>
<dbReference type="PROSITE" id="PS50102">
    <property type="entry name" value="RRM"/>
    <property type="match status" value="1"/>
</dbReference>
<dbReference type="GO" id="GO:0003723">
    <property type="term" value="F:RNA binding"/>
    <property type="evidence" value="ECO:0007669"/>
    <property type="project" value="UniProtKB-UniRule"/>
</dbReference>
<reference evidence="3 4" key="1">
    <citation type="submission" date="2011-08" db="EMBL/GenBank/DDBJ databases">
        <authorList>
            <person name="Liu Z.J."/>
            <person name="Shi F.L."/>
            <person name="Lu J.Q."/>
            <person name="Li M."/>
            <person name="Wang Z.L."/>
        </authorList>
    </citation>
    <scope>NUCLEOTIDE SEQUENCE [LARGE SCALE GENOMIC DNA]</scope>
    <source>
        <strain evidence="3 4">USNM 41457</strain>
    </source>
</reference>
<keyword evidence="4" id="KW-1185">Reference proteome</keyword>
<dbReference type="InterPro" id="IPR000504">
    <property type="entry name" value="RRM_dom"/>
</dbReference>
<dbReference type="Proteomes" id="UP000003163">
    <property type="component" value="Unassembled WGS sequence"/>
</dbReference>
<dbReference type="SUPFAM" id="SSF54928">
    <property type="entry name" value="RNA-binding domain, RBD"/>
    <property type="match status" value="1"/>
</dbReference>
<evidence type="ECO:0000259" key="2">
    <source>
        <dbReference type="PROSITE" id="PS50102"/>
    </source>
</evidence>
<evidence type="ECO:0000313" key="3">
    <source>
        <dbReference type="EMBL" id="EJW01978.1"/>
    </source>
</evidence>
<feature type="domain" description="RRM" evidence="2">
    <location>
        <begin position="592"/>
        <end position="673"/>
    </location>
</feature>
<evidence type="ECO:0000256" key="1">
    <source>
        <dbReference type="PROSITE-ProRule" id="PRU00176"/>
    </source>
</evidence>
<dbReference type="OrthoDB" id="439808at2759"/>
<dbReference type="HOGENOM" id="CLU_404907_0_0_1"/>
<dbReference type="InParanoid" id="J8ZQJ3"/>
<organism evidence="3 4">
    <name type="scientific">Edhazardia aedis (strain USNM 41457)</name>
    <name type="common">Microsporidian parasite</name>
    <dbReference type="NCBI Taxonomy" id="1003232"/>
    <lineage>
        <taxon>Eukaryota</taxon>
        <taxon>Fungi</taxon>
        <taxon>Fungi incertae sedis</taxon>
        <taxon>Microsporidia</taxon>
        <taxon>Edhazardia</taxon>
    </lineage>
</organism>
<reference evidence="4" key="2">
    <citation type="submission" date="2015-07" db="EMBL/GenBank/DDBJ databases">
        <title>Contrasting host-pathogen interactions and genome evolution in two generalist and specialist microsporidian pathogens of mosquitoes.</title>
        <authorList>
            <consortium name="The Broad Institute Genomics Platform"/>
            <consortium name="The Broad Institute Genome Sequencing Center for Infectious Disease"/>
            <person name="Cuomo C.A."/>
            <person name="Sanscrainte N.D."/>
            <person name="Goldberg J.M."/>
            <person name="Heiman D."/>
            <person name="Young S."/>
            <person name="Zeng Q."/>
            <person name="Becnel J.J."/>
            <person name="Birren B.W."/>
        </authorList>
    </citation>
    <scope>NUCLEOTIDE SEQUENCE [LARGE SCALE GENOMIC DNA]</scope>
    <source>
        <strain evidence="4">USNM 41457</strain>
    </source>
</reference>
<dbReference type="STRING" id="1003232.J8ZQJ3"/>
<gene>
    <name evidence="3" type="ORF">EDEG_00324</name>
</gene>
<proteinExistence type="predicted"/>
<dbReference type="AlphaFoldDB" id="J8ZQJ3"/>
<sequence>MKKKIFDDSGSETNKCIELVKTVFQKTEKVDDLITRIDYNKSDLQENRIKINGINVLDSQNKPLSKETFKEEDLDKDTDSKREKTIYKVGTDKLNITDIRNDTLINSNFVEKHYNYLSENKTKFKDEEDINTTDKSLMGDKKENFNTNDFLTENVKVNKDSEEGWDLNDNSNADSTEKFIQKSSYNSINKENILFNLSNNTNDQVDTTNFINAEQSIAVDSWWDGDEKCAETLFIKKSNNDAELIENNTSKILNNSWKLNESDLNQCELSSNMRLDNKKNGFISDISPNHNSWDDIKESCSIDSSWALESKDHKQILEPNSLKSNQSWDANSNKCVEIKPPNSEWDGSDKSNFKAKTSEVFTFKNKKLNNSDSFNRNNPAIGFDGNEHFTRYRSDNAYNSSYSCDGRRGFDQYFGDRDAPQYGRKKFRNVVSSYMEDRQPTYDRYSNKKGLDYRRDQKFISDSYADPTRENTPMNHYNDRFQGQEFLEYDKRNLTYRHSSNNKAFLLDNDKFSRSNDMSRNGFFHRCNNPETSFNSAYKENKWNNRNKNDHYENSSRIMSDIAGGSNGFRRDFTYMQRRERKNIPLNPSPSRVLGLFGLLPQVTIEDIRNLVDQCLPNAEYENMHLVKDKITKRSKGFAFIYFNTVEECILAKEKLLGKEISGKAIRVDFSISETPRNN</sequence>
<dbReference type="VEuPathDB" id="MicrosporidiaDB:EDEG_00324"/>
<name>J8ZQJ3_EDHAE</name>
<evidence type="ECO:0000313" key="4">
    <source>
        <dbReference type="Proteomes" id="UP000003163"/>
    </source>
</evidence>
<comment type="caution">
    <text evidence="3">The sequence shown here is derived from an EMBL/GenBank/DDBJ whole genome shotgun (WGS) entry which is preliminary data.</text>
</comment>
<dbReference type="SMART" id="SM00360">
    <property type="entry name" value="RRM"/>
    <property type="match status" value="1"/>
</dbReference>
<accession>J8ZQJ3</accession>
<dbReference type="EMBL" id="AFBI03000003">
    <property type="protein sequence ID" value="EJW01978.1"/>
    <property type="molecule type" value="Genomic_DNA"/>
</dbReference>
<dbReference type="InterPro" id="IPR012677">
    <property type="entry name" value="Nucleotide-bd_a/b_plait_sf"/>
</dbReference>
<keyword evidence="1" id="KW-0694">RNA-binding</keyword>
<dbReference type="Gene3D" id="3.30.70.330">
    <property type="match status" value="1"/>
</dbReference>
<dbReference type="Pfam" id="PF00076">
    <property type="entry name" value="RRM_1"/>
    <property type="match status" value="1"/>
</dbReference>
<protein>
    <recommendedName>
        <fullName evidence="2">RRM domain-containing protein</fullName>
    </recommendedName>
</protein>